<organism evidence="1 2">
    <name type="scientific">Rickenella mellea</name>
    <dbReference type="NCBI Taxonomy" id="50990"/>
    <lineage>
        <taxon>Eukaryota</taxon>
        <taxon>Fungi</taxon>
        <taxon>Dikarya</taxon>
        <taxon>Basidiomycota</taxon>
        <taxon>Agaricomycotina</taxon>
        <taxon>Agaricomycetes</taxon>
        <taxon>Hymenochaetales</taxon>
        <taxon>Rickenellaceae</taxon>
        <taxon>Rickenella</taxon>
    </lineage>
</organism>
<dbReference type="VEuPathDB" id="FungiDB:BD410DRAFT_118194"/>
<reference evidence="1 2" key="1">
    <citation type="submission" date="2018-06" db="EMBL/GenBank/DDBJ databases">
        <title>A transcriptomic atlas of mushroom development highlights an independent origin of complex multicellularity.</title>
        <authorList>
            <consortium name="DOE Joint Genome Institute"/>
            <person name="Krizsan K."/>
            <person name="Almasi E."/>
            <person name="Merenyi Z."/>
            <person name="Sahu N."/>
            <person name="Viragh M."/>
            <person name="Koszo T."/>
            <person name="Mondo S."/>
            <person name="Kiss B."/>
            <person name="Balint B."/>
            <person name="Kues U."/>
            <person name="Barry K."/>
            <person name="Hegedus J.C."/>
            <person name="Henrissat B."/>
            <person name="Johnson J."/>
            <person name="Lipzen A."/>
            <person name="Ohm R."/>
            <person name="Nagy I."/>
            <person name="Pangilinan J."/>
            <person name="Yan J."/>
            <person name="Xiong Y."/>
            <person name="Grigoriev I.V."/>
            <person name="Hibbett D.S."/>
            <person name="Nagy L.G."/>
        </authorList>
    </citation>
    <scope>NUCLEOTIDE SEQUENCE [LARGE SCALE GENOMIC DNA]</scope>
    <source>
        <strain evidence="1 2">SZMC22713</strain>
    </source>
</reference>
<protein>
    <submittedName>
        <fullName evidence="1">Uncharacterized protein</fullName>
    </submittedName>
</protein>
<dbReference type="AlphaFoldDB" id="A0A4Y7QB87"/>
<sequence>MILTVLPAGNFLPSRSYISLAHLLLFHNSMSTTRGLFVNHCDRLPGALSENVHETFDQLRTHFGEMLLHLWKAGTHAANLQDEVFIISKAVTMYP</sequence>
<evidence type="ECO:0000313" key="2">
    <source>
        <dbReference type="Proteomes" id="UP000294933"/>
    </source>
</evidence>
<dbReference type="Proteomes" id="UP000294933">
    <property type="component" value="Unassembled WGS sequence"/>
</dbReference>
<dbReference type="EMBL" id="ML170167">
    <property type="protein sequence ID" value="TDL24342.1"/>
    <property type="molecule type" value="Genomic_DNA"/>
</dbReference>
<evidence type="ECO:0000313" key="1">
    <source>
        <dbReference type="EMBL" id="TDL24342.1"/>
    </source>
</evidence>
<accession>A0A4Y7QB87</accession>
<keyword evidence="2" id="KW-1185">Reference proteome</keyword>
<gene>
    <name evidence="1" type="ORF">BD410DRAFT_118194</name>
</gene>
<name>A0A4Y7QB87_9AGAM</name>
<proteinExistence type="predicted"/>